<keyword evidence="3" id="KW-1185">Reference proteome</keyword>
<reference evidence="1 3" key="1">
    <citation type="submission" date="2024-08" db="EMBL/GenBank/DDBJ databases">
        <title>Two novel Cytobacillus novel species.</title>
        <authorList>
            <person name="Liu G."/>
        </authorList>
    </citation>
    <scope>NUCLEOTIDE SEQUENCE [LARGE SCALE GENOMIC DNA]</scope>
    <source>
        <strain evidence="1 3">FJAT-54145</strain>
    </source>
</reference>
<dbReference type="EMBL" id="JBIACK010000004">
    <property type="protein sequence ID" value="MFE8701252.1"/>
    <property type="molecule type" value="Genomic_DNA"/>
</dbReference>
<dbReference type="Proteomes" id="UP001601059">
    <property type="component" value="Unassembled WGS sequence"/>
</dbReference>
<dbReference type="RefSeq" id="WP_389360566.1">
    <property type="nucleotide sequence ID" value="NZ_JBIACK010000004.1"/>
</dbReference>
<evidence type="ECO:0000313" key="3">
    <source>
        <dbReference type="Proteomes" id="UP001601059"/>
    </source>
</evidence>
<accession>A0ABW6KDP8</accession>
<organism evidence="1 3">
    <name type="scientific">Cytobacillus spartinae</name>
    <dbReference type="NCBI Taxonomy" id="3299023"/>
    <lineage>
        <taxon>Bacteria</taxon>
        <taxon>Bacillati</taxon>
        <taxon>Bacillota</taxon>
        <taxon>Bacilli</taxon>
        <taxon>Bacillales</taxon>
        <taxon>Bacillaceae</taxon>
        <taxon>Cytobacillus</taxon>
    </lineage>
</organism>
<proteinExistence type="predicted"/>
<gene>
    <name evidence="1" type="ORF">ACFYKX_09820</name>
    <name evidence="2" type="ORF">ACFYKX_11655</name>
</gene>
<protein>
    <submittedName>
        <fullName evidence="1">Uncharacterized protein</fullName>
    </submittedName>
</protein>
<evidence type="ECO:0000313" key="1">
    <source>
        <dbReference type="EMBL" id="MFE8700913.1"/>
    </source>
</evidence>
<comment type="caution">
    <text evidence="1">The sequence shown here is derived from an EMBL/GenBank/DDBJ whole genome shotgun (WGS) entry which is preliminary data.</text>
</comment>
<dbReference type="EMBL" id="JBIACK010000004">
    <property type="protein sequence ID" value="MFE8700913.1"/>
    <property type="molecule type" value="Genomic_DNA"/>
</dbReference>
<sequence length="247" mass="27682">MTKTMLTVNGIQEGILNNIENVLADSWSNEDVSAVWNEGNEVSPETFTPFFDSLKILNILPKEVSVRVVGTFVEDVFVAEEVVLKENGSTNPLLTLPVETLFSQNEDGDYKGLKKEGFAPLVEKIVPFTDSFDELVENVLDEMNLYLLTNYEAGFDDSNSTVDVSDVPSLFMDLQAEGILPNHGYTLQYTVEDNEGSYEDMATRFIVFNYRTPLLVIPFDSVMDENDDSYSGIKREGMKEIVKVALI</sequence>
<evidence type="ECO:0000313" key="2">
    <source>
        <dbReference type="EMBL" id="MFE8701252.1"/>
    </source>
</evidence>
<name>A0ABW6KDP8_9BACI</name>